<evidence type="ECO:0000313" key="3">
    <source>
        <dbReference type="Proteomes" id="UP000030672"/>
    </source>
</evidence>
<dbReference type="HOGENOM" id="CLU_463057_0_0_1"/>
<name>A0A074VY04_AURM1</name>
<feature type="region of interest" description="Disordered" evidence="1">
    <location>
        <begin position="444"/>
        <end position="488"/>
    </location>
</feature>
<keyword evidence="3" id="KW-1185">Reference proteome</keyword>
<dbReference type="RefSeq" id="XP_040882451.1">
    <property type="nucleotide sequence ID" value="XM_041024346.1"/>
</dbReference>
<dbReference type="STRING" id="1043003.A0A074VY04"/>
<proteinExistence type="predicted"/>
<feature type="compositionally biased region" description="Low complexity" evidence="1">
    <location>
        <begin position="28"/>
        <end position="37"/>
    </location>
</feature>
<sequence length="528" mass="58896">MSLSPVNQDLHYVKLLAPSTFRQLLRQSPTSSEPPKSTKVDPSQVVDSGHEETDDEPSHTQPPTPVASIEHWSNHHDASQDIVQDSDGPTAAESNTMRNADRGAVGSSSSPFSVEDDSFDHQYMSDSDLIEETFRRAQGYSKLSAITRRTWETERANTLFQEGKPKHFECSEHLLSGNPCSTLQEYLPSRTAARPVVSSFFGHNKREWNQIIKSVRVFLCRKCYQRYEHKLHPHLASIQLPLCRELIDRLERWRPGCLFRVKLTKAMEEKVARFEKKMKIEGSARPDVAAEIDAEDLEDQTSDVKRATKTPVLFAIELENRFGGNNKTTEELRALFDWLEAKLADETIEDLPAFEALLQTRTQDIQQLQVQQKRRPALKKALLMKVPAGLAAASHQPTKPECTPTPASPEILSTFDGSRIIAPSALADSASRPRIVLKLVRSKKRSGDNTLEEDSAASAKKAKLTESDDEVKDAKPHLPDGEVAEERTIDDSALASKAQQHVEVTDGSMHLTSLTFSNIKCVDAAPSS</sequence>
<dbReference type="Proteomes" id="UP000030672">
    <property type="component" value="Unassembled WGS sequence"/>
</dbReference>
<protein>
    <submittedName>
        <fullName evidence="2">Uncharacterized protein</fullName>
    </submittedName>
</protein>
<evidence type="ECO:0000256" key="1">
    <source>
        <dbReference type="SAM" id="MobiDB-lite"/>
    </source>
</evidence>
<dbReference type="GeneID" id="63917719"/>
<gene>
    <name evidence="2" type="ORF">M437DRAFT_64036</name>
</gene>
<dbReference type="EMBL" id="KL584827">
    <property type="protein sequence ID" value="KEQ65428.1"/>
    <property type="molecule type" value="Genomic_DNA"/>
</dbReference>
<dbReference type="AlphaFoldDB" id="A0A074VY04"/>
<evidence type="ECO:0000313" key="2">
    <source>
        <dbReference type="EMBL" id="KEQ65428.1"/>
    </source>
</evidence>
<reference evidence="2 3" key="1">
    <citation type="journal article" date="2014" name="BMC Genomics">
        <title>Genome sequencing of four Aureobasidium pullulans varieties: biotechnological potential, stress tolerance, and description of new species.</title>
        <authorList>
            <person name="Gostin Ar C."/>
            <person name="Ohm R.A."/>
            <person name="Kogej T."/>
            <person name="Sonjak S."/>
            <person name="Turk M."/>
            <person name="Zajc J."/>
            <person name="Zalar P."/>
            <person name="Grube M."/>
            <person name="Sun H."/>
            <person name="Han J."/>
            <person name="Sharma A."/>
            <person name="Chiniquy J."/>
            <person name="Ngan C.Y."/>
            <person name="Lipzen A."/>
            <person name="Barry K."/>
            <person name="Grigoriev I.V."/>
            <person name="Gunde-Cimerman N."/>
        </authorList>
    </citation>
    <scope>NUCLEOTIDE SEQUENCE [LARGE SCALE GENOMIC DNA]</scope>
    <source>
        <strain evidence="2 3">CBS 110374</strain>
    </source>
</reference>
<organism evidence="2 3">
    <name type="scientific">Aureobasidium melanogenum (strain CBS 110374)</name>
    <name type="common">Aureobasidium pullulans var. melanogenum</name>
    <dbReference type="NCBI Taxonomy" id="1043003"/>
    <lineage>
        <taxon>Eukaryota</taxon>
        <taxon>Fungi</taxon>
        <taxon>Dikarya</taxon>
        <taxon>Ascomycota</taxon>
        <taxon>Pezizomycotina</taxon>
        <taxon>Dothideomycetes</taxon>
        <taxon>Dothideomycetidae</taxon>
        <taxon>Dothideales</taxon>
        <taxon>Saccotheciaceae</taxon>
        <taxon>Aureobasidium</taxon>
    </lineage>
</organism>
<feature type="region of interest" description="Disordered" evidence="1">
    <location>
        <begin position="24"/>
        <end position="119"/>
    </location>
</feature>
<accession>A0A074VY04</accession>
<feature type="compositionally biased region" description="Basic and acidic residues" evidence="1">
    <location>
        <begin position="472"/>
        <end position="488"/>
    </location>
</feature>